<dbReference type="RefSeq" id="WP_012119873.1">
    <property type="nucleotide sequence ID" value="NC_009767.1"/>
</dbReference>
<dbReference type="AlphaFoldDB" id="A7NIY6"/>
<dbReference type="CDD" id="cd04186">
    <property type="entry name" value="GT_2_like_c"/>
    <property type="match status" value="1"/>
</dbReference>
<dbReference type="PANTHER" id="PTHR43179">
    <property type="entry name" value="RHAMNOSYLTRANSFERASE WBBL"/>
    <property type="match status" value="1"/>
</dbReference>
<protein>
    <submittedName>
        <fullName evidence="2">Glycosyl transferase family 2</fullName>
    </submittedName>
</protein>
<dbReference type="CAZy" id="GT2">
    <property type="family name" value="Glycosyltransferase Family 2"/>
</dbReference>
<organism evidence="2 3">
    <name type="scientific">Roseiflexus castenholzii (strain DSM 13941 / HLO8)</name>
    <dbReference type="NCBI Taxonomy" id="383372"/>
    <lineage>
        <taxon>Bacteria</taxon>
        <taxon>Bacillati</taxon>
        <taxon>Chloroflexota</taxon>
        <taxon>Chloroflexia</taxon>
        <taxon>Chloroflexales</taxon>
        <taxon>Roseiflexineae</taxon>
        <taxon>Roseiflexaceae</taxon>
        <taxon>Roseiflexus</taxon>
    </lineage>
</organism>
<dbReference type="InterPro" id="IPR029044">
    <property type="entry name" value="Nucleotide-diphossugar_trans"/>
</dbReference>
<dbReference type="OrthoDB" id="9813495at2"/>
<sequence>MCDLSIVIVNWNTRDLLRACLASLHNAARRIACEIIVVDNASTDGSIEMVRAAFPRVRLMALPENVGFARANNIGFAQAQGRYFLLLNPDTWLPPGALDEMIALMDQMPNVGILGPRLLNADGSLQPSCSRFPTPLNIALDCWGISRIAPQNRMLSRFKMTWWAHDEAREVDQPSGACLLVRREAWHEAGPLDERFFMYFEEVDLCWRVRRAGWRTCFTPTPQITHYGGQSSLQNLDARIVQRYASLVLFFRKHYGALTTGALCCAITPAALARALLAAIRAATAGQRRQWEYAAQYWRVTTLLCSSMMTR</sequence>
<dbReference type="Pfam" id="PF00535">
    <property type="entry name" value="Glycos_transf_2"/>
    <property type="match status" value="1"/>
</dbReference>
<keyword evidence="3" id="KW-1185">Reference proteome</keyword>
<dbReference type="EMBL" id="CP000804">
    <property type="protein sequence ID" value="ABU57444.1"/>
    <property type="molecule type" value="Genomic_DNA"/>
</dbReference>
<evidence type="ECO:0000313" key="3">
    <source>
        <dbReference type="Proteomes" id="UP000000263"/>
    </source>
</evidence>
<dbReference type="PANTHER" id="PTHR43179:SF7">
    <property type="entry name" value="RHAMNOSYLTRANSFERASE WBBL"/>
    <property type="match status" value="1"/>
</dbReference>
<feature type="domain" description="Glycosyltransferase 2-like" evidence="1">
    <location>
        <begin position="5"/>
        <end position="157"/>
    </location>
</feature>
<dbReference type="HOGENOM" id="CLU_023845_0_1_0"/>
<dbReference type="SUPFAM" id="SSF53448">
    <property type="entry name" value="Nucleotide-diphospho-sugar transferases"/>
    <property type="match status" value="1"/>
</dbReference>
<dbReference type="Gene3D" id="3.90.550.10">
    <property type="entry name" value="Spore Coat Polysaccharide Biosynthesis Protein SpsA, Chain A"/>
    <property type="match status" value="1"/>
</dbReference>
<dbReference type="GO" id="GO:0016740">
    <property type="term" value="F:transferase activity"/>
    <property type="evidence" value="ECO:0007669"/>
    <property type="project" value="UniProtKB-KW"/>
</dbReference>
<keyword evidence="2" id="KW-0808">Transferase</keyword>
<accession>A7NIY6</accession>
<dbReference type="Proteomes" id="UP000000263">
    <property type="component" value="Chromosome"/>
</dbReference>
<dbReference type="STRING" id="383372.Rcas_1348"/>
<proteinExistence type="predicted"/>
<name>A7NIY6_ROSCS</name>
<evidence type="ECO:0000259" key="1">
    <source>
        <dbReference type="Pfam" id="PF00535"/>
    </source>
</evidence>
<evidence type="ECO:0000313" key="2">
    <source>
        <dbReference type="EMBL" id="ABU57444.1"/>
    </source>
</evidence>
<dbReference type="eggNOG" id="COG1216">
    <property type="taxonomic scope" value="Bacteria"/>
</dbReference>
<dbReference type="InterPro" id="IPR001173">
    <property type="entry name" value="Glyco_trans_2-like"/>
</dbReference>
<dbReference type="KEGG" id="rca:Rcas_1348"/>
<gene>
    <name evidence="2" type="ordered locus">Rcas_1348</name>
</gene>
<reference evidence="2 3" key="1">
    <citation type="submission" date="2007-08" db="EMBL/GenBank/DDBJ databases">
        <title>Complete sequence of Roseiflexus castenholzii DSM 13941.</title>
        <authorList>
            <consortium name="US DOE Joint Genome Institute"/>
            <person name="Copeland A."/>
            <person name="Lucas S."/>
            <person name="Lapidus A."/>
            <person name="Barry K."/>
            <person name="Glavina del Rio T."/>
            <person name="Dalin E."/>
            <person name="Tice H."/>
            <person name="Pitluck S."/>
            <person name="Thompson L.S."/>
            <person name="Brettin T."/>
            <person name="Bruce D."/>
            <person name="Detter J.C."/>
            <person name="Han C."/>
            <person name="Tapia R."/>
            <person name="Schmutz J."/>
            <person name="Larimer F."/>
            <person name="Land M."/>
            <person name="Hauser L."/>
            <person name="Kyrpides N."/>
            <person name="Mikhailova N."/>
            <person name="Bryant D.A."/>
            <person name="Hanada S."/>
            <person name="Tsukatani Y."/>
            <person name="Richardson P."/>
        </authorList>
    </citation>
    <scope>NUCLEOTIDE SEQUENCE [LARGE SCALE GENOMIC DNA]</scope>
    <source>
        <strain evidence="3">DSM 13941 / HLO8</strain>
    </source>
</reference>